<name>A0ACB8L9R7_CITSI</name>
<keyword evidence="2" id="KW-1185">Reference proteome</keyword>
<gene>
    <name evidence="1" type="ORF">KPL71_012221</name>
</gene>
<dbReference type="EMBL" id="CM039173">
    <property type="protein sequence ID" value="KAH9769993.1"/>
    <property type="molecule type" value="Genomic_DNA"/>
</dbReference>
<protein>
    <submittedName>
        <fullName evidence="1">F-box/LRR-repeat protein</fullName>
    </submittedName>
</protein>
<accession>A0ACB8L9R7</accession>
<organism evidence="1 2">
    <name type="scientific">Citrus sinensis</name>
    <name type="common">Sweet orange</name>
    <name type="synonym">Citrus aurantium var. sinensis</name>
    <dbReference type="NCBI Taxonomy" id="2711"/>
    <lineage>
        <taxon>Eukaryota</taxon>
        <taxon>Viridiplantae</taxon>
        <taxon>Streptophyta</taxon>
        <taxon>Embryophyta</taxon>
        <taxon>Tracheophyta</taxon>
        <taxon>Spermatophyta</taxon>
        <taxon>Magnoliopsida</taxon>
        <taxon>eudicotyledons</taxon>
        <taxon>Gunneridae</taxon>
        <taxon>Pentapetalae</taxon>
        <taxon>rosids</taxon>
        <taxon>malvids</taxon>
        <taxon>Sapindales</taxon>
        <taxon>Rutaceae</taxon>
        <taxon>Aurantioideae</taxon>
        <taxon>Citrus</taxon>
    </lineage>
</organism>
<evidence type="ECO:0000313" key="1">
    <source>
        <dbReference type="EMBL" id="KAH9769993.1"/>
    </source>
</evidence>
<proteinExistence type="predicted"/>
<dbReference type="Proteomes" id="UP000829398">
    <property type="component" value="Chromosome 4"/>
</dbReference>
<evidence type="ECO:0000313" key="2">
    <source>
        <dbReference type="Proteomes" id="UP000829398"/>
    </source>
</evidence>
<sequence length="527" mass="57756">MENKIMVGGSAALGNEDLLQHILSRLPALSFASAACVNKSWNKVCNQILSKPKLASALSLSPSLHVAVSEVLDKVLSEPIRPHFAIASVGMQSKLAATHQLITARLGSRTPVITNAVTGIIGLDAHLDEICEVKWTVLEDNLLNDFDHCYGIVLIVGYVPGLKVETIPLLRSKEEPEFSMVDKFLMDIRHYSASISGCSSPNGIILFGDQNIDIKPILAEMDYGLPEETVIVGDATSCFLFKTGENSQNYNGALYFFDAVALVFSRDSDNSNVPEIQFDVTMSTGVLPFGPELKAVSVKEHNADCSLLTARMEGYDGLLHGEEILEDIKEHIDDKYPYLYIGVIHQRGSLQFGSRSYMSLYEVLGAEGQFFIVNGVGIKPGDSFIFYHSDSDTASSSSIDVLDGLRLLNASSCCGTIGRNVTNANKEVFGGLIFSCFSRSVPLSEDDDGDDDEDDNDVYFESYPFCRNFPETPLAGIFCYGEIGRGRGLTRLINQEEEDCSISGRCLLHHYSTVYLVMSYTIPPLLH</sequence>
<comment type="caution">
    <text evidence="1">The sequence shown here is derived from an EMBL/GenBank/DDBJ whole genome shotgun (WGS) entry which is preliminary data.</text>
</comment>
<reference evidence="2" key="1">
    <citation type="journal article" date="2023" name="Hortic. Res.">
        <title>A chromosome-level phased genome enabling allele-level studies in sweet orange: a case study on citrus Huanglongbing tolerance.</title>
        <authorList>
            <person name="Wu B."/>
            <person name="Yu Q."/>
            <person name="Deng Z."/>
            <person name="Duan Y."/>
            <person name="Luo F."/>
            <person name="Gmitter F. Jr."/>
        </authorList>
    </citation>
    <scope>NUCLEOTIDE SEQUENCE [LARGE SCALE GENOMIC DNA]</scope>
    <source>
        <strain evidence="2">cv. Valencia</strain>
    </source>
</reference>